<keyword evidence="2" id="KW-1185">Reference proteome</keyword>
<name>A0ACC2STU7_9FUNG</name>
<keyword evidence="1" id="KW-0808">Transferase</keyword>
<protein>
    <submittedName>
        <fullName evidence="1">Uroporphyrin-III C-methyltransferase</fullName>
        <ecNumber evidence="1">2.1.1.107</ecNumber>
    </submittedName>
</protein>
<accession>A0ACC2STU7</accession>
<dbReference type="Proteomes" id="UP001165960">
    <property type="component" value="Unassembled WGS sequence"/>
</dbReference>
<evidence type="ECO:0000313" key="2">
    <source>
        <dbReference type="Proteomes" id="UP001165960"/>
    </source>
</evidence>
<evidence type="ECO:0000313" key="1">
    <source>
        <dbReference type="EMBL" id="KAJ9065522.1"/>
    </source>
</evidence>
<dbReference type="EC" id="2.1.1.107" evidence="1"/>
<reference evidence="1" key="1">
    <citation type="submission" date="2022-04" db="EMBL/GenBank/DDBJ databases">
        <title>Genome of the entomopathogenic fungus Entomophthora muscae.</title>
        <authorList>
            <person name="Elya C."/>
            <person name="Lovett B.R."/>
            <person name="Lee E."/>
            <person name="Macias A.M."/>
            <person name="Hajek A.E."/>
            <person name="De Bivort B.L."/>
            <person name="Kasson M.T."/>
            <person name="De Fine Licht H.H."/>
            <person name="Stajich J.E."/>
        </authorList>
    </citation>
    <scope>NUCLEOTIDE SEQUENCE</scope>
    <source>
        <strain evidence="1">Berkeley</strain>
    </source>
</reference>
<organism evidence="1 2">
    <name type="scientific">Entomophthora muscae</name>
    <dbReference type="NCBI Taxonomy" id="34485"/>
    <lineage>
        <taxon>Eukaryota</taxon>
        <taxon>Fungi</taxon>
        <taxon>Fungi incertae sedis</taxon>
        <taxon>Zoopagomycota</taxon>
        <taxon>Entomophthoromycotina</taxon>
        <taxon>Entomophthoromycetes</taxon>
        <taxon>Entomophthorales</taxon>
        <taxon>Entomophthoraceae</taxon>
        <taxon>Entomophthora</taxon>
    </lineage>
</organism>
<comment type="caution">
    <text evidence="1">The sequence shown here is derived from an EMBL/GenBank/DDBJ whole genome shotgun (WGS) entry which is preliminary data.</text>
</comment>
<dbReference type="EMBL" id="QTSX02004342">
    <property type="protein sequence ID" value="KAJ9065522.1"/>
    <property type="molecule type" value="Genomic_DNA"/>
</dbReference>
<keyword evidence="1" id="KW-0489">Methyltransferase</keyword>
<proteinExistence type="predicted"/>
<sequence length="474" mass="51656">MPSQPNDEFPKIKGGGSLILAWRVKGKRVLIIGGGFVAASRVVHALEADALVTVICQREEMCPEMELRVDRKEVVWKAGPLTERDLEDVNMVLSEDNQGATSVYELCHARKIPVNVADVLSQCDFWFMSTHRDGPLQVAISSNGKAPRLAHRLRESLGKGFPKDTGLAMEKFGVLRKAVREFDPAPGSSPKRMEWLSRVADSWRIEDIAKINAELAFKLLPYYESGEVPAYWELVSQSGSVVLVGAGPGDPALLTVGAIHEIQAADLVVADRLVSKAITDLATCEVRIAPAKTKTTSGSVQDTMNLWVLEGLREGRRVVRLKVGDPFLYGRAGEELQFFSSHGYQATAIPGISSALGAPTAALIPVTHRGLSNQVLISTGHGEGGSIVPFPPFLNSRTLILLMAVAKTEEIQAKLLELEYPKDLPCTFVESYSLPTERVITFSLKSLHETASINNLQPPAVLYIGHTANFKQSL</sequence>
<gene>
    <name evidence="1" type="primary">MET1_3</name>
    <name evidence="1" type="ORF">DSO57_1018679</name>
</gene>